<gene>
    <name evidence="2" type="ORF">FF38_07286</name>
</gene>
<evidence type="ECO:0000313" key="3">
    <source>
        <dbReference type="Proteomes" id="UP000037069"/>
    </source>
</evidence>
<evidence type="ECO:0000256" key="1">
    <source>
        <dbReference type="SAM" id="MobiDB-lite"/>
    </source>
</evidence>
<dbReference type="Proteomes" id="UP000037069">
    <property type="component" value="Unassembled WGS sequence"/>
</dbReference>
<feature type="region of interest" description="Disordered" evidence="1">
    <location>
        <begin position="99"/>
        <end position="125"/>
    </location>
</feature>
<accession>A0A0L0CJT4</accession>
<evidence type="ECO:0000313" key="2">
    <source>
        <dbReference type="EMBL" id="KNC32511.1"/>
    </source>
</evidence>
<name>A0A0L0CJT4_LUCCU</name>
<proteinExistence type="predicted"/>
<comment type="caution">
    <text evidence="2">The sequence shown here is derived from an EMBL/GenBank/DDBJ whole genome shotgun (WGS) entry which is preliminary data.</text>
</comment>
<protein>
    <submittedName>
        <fullName evidence="2">Uncharacterized protein</fullName>
    </submittedName>
</protein>
<sequence>MIFIDTHYEANIIETLKHTVGPTAMTMLIRHIKNNFSNYKFHIDYFINSAERPSPIYHNNDNFNYFQSTTKPKLVGTTRNSNKVTLTCLPHFQSGPLITRAPTPSMAKPPAVTTADEEVPAPPTAPATEELDVEAVAPLAPPPPPVAAATKPVFVLPVLASLPAAVAAQAMEFHFFAS</sequence>
<reference evidence="2 3" key="1">
    <citation type="journal article" date="2015" name="Nat. Commun.">
        <title>Lucilia cuprina genome unlocks parasitic fly biology to underpin future interventions.</title>
        <authorList>
            <person name="Anstead C.A."/>
            <person name="Korhonen P.K."/>
            <person name="Young N.D."/>
            <person name="Hall R.S."/>
            <person name="Jex A.R."/>
            <person name="Murali S.C."/>
            <person name="Hughes D.S."/>
            <person name="Lee S.F."/>
            <person name="Perry T."/>
            <person name="Stroehlein A.J."/>
            <person name="Ansell B.R."/>
            <person name="Breugelmans B."/>
            <person name="Hofmann A."/>
            <person name="Qu J."/>
            <person name="Dugan S."/>
            <person name="Lee S.L."/>
            <person name="Chao H."/>
            <person name="Dinh H."/>
            <person name="Han Y."/>
            <person name="Doddapaneni H.V."/>
            <person name="Worley K.C."/>
            <person name="Muzny D.M."/>
            <person name="Ioannidis P."/>
            <person name="Waterhouse R.M."/>
            <person name="Zdobnov E.M."/>
            <person name="James P.J."/>
            <person name="Bagnall N.H."/>
            <person name="Kotze A.C."/>
            <person name="Gibbs R.A."/>
            <person name="Richards S."/>
            <person name="Batterham P."/>
            <person name="Gasser R.B."/>
        </authorList>
    </citation>
    <scope>NUCLEOTIDE SEQUENCE [LARGE SCALE GENOMIC DNA]</scope>
    <source>
        <strain evidence="2 3">LS</strain>
        <tissue evidence="2">Full body</tissue>
    </source>
</reference>
<dbReference type="AlphaFoldDB" id="A0A0L0CJT4"/>
<organism evidence="2 3">
    <name type="scientific">Lucilia cuprina</name>
    <name type="common">Green bottle fly</name>
    <name type="synonym">Australian sheep blowfly</name>
    <dbReference type="NCBI Taxonomy" id="7375"/>
    <lineage>
        <taxon>Eukaryota</taxon>
        <taxon>Metazoa</taxon>
        <taxon>Ecdysozoa</taxon>
        <taxon>Arthropoda</taxon>
        <taxon>Hexapoda</taxon>
        <taxon>Insecta</taxon>
        <taxon>Pterygota</taxon>
        <taxon>Neoptera</taxon>
        <taxon>Endopterygota</taxon>
        <taxon>Diptera</taxon>
        <taxon>Brachycera</taxon>
        <taxon>Muscomorpha</taxon>
        <taxon>Oestroidea</taxon>
        <taxon>Calliphoridae</taxon>
        <taxon>Luciliinae</taxon>
        <taxon>Lucilia</taxon>
    </lineage>
</organism>
<keyword evidence="3" id="KW-1185">Reference proteome</keyword>
<dbReference type="EMBL" id="JRES01000303">
    <property type="protein sequence ID" value="KNC32511.1"/>
    <property type="molecule type" value="Genomic_DNA"/>
</dbReference>